<evidence type="ECO:0000259" key="13">
    <source>
        <dbReference type="PROSITE" id="PS50109"/>
    </source>
</evidence>
<dbReference type="CDD" id="cd00082">
    <property type="entry name" value="HisKA"/>
    <property type="match status" value="1"/>
</dbReference>
<dbReference type="SMART" id="SM00387">
    <property type="entry name" value="HATPase_c"/>
    <property type="match status" value="1"/>
</dbReference>
<keyword evidence="7 12" id="KW-0812">Transmembrane</keyword>
<comment type="catalytic activity">
    <reaction evidence="1">
        <text>ATP + protein L-histidine = ADP + protein N-phospho-L-histidine.</text>
        <dbReference type="EC" id="2.7.13.3"/>
    </reaction>
</comment>
<keyword evidence="6" id="KW-0808">Transferase</keyword>
<reference evidence="14 15" key="1">
    <citation type="submission" date="2024-08" db="EMBL/GenBank/DDBJ databases">
        <authorList>
            <person name="Lu H."/>
        </authorList>
    </citation>
    <scope>NUCLEOTIDE SEQUENCE [LARGE SCALE GENOMIC DNA]</scope>
    <source>
        <strain evidence="14 15">BYS87W</strain>
    </source>
</reference>
<evidence type="ECO:0000256" key="10">
    <source>
        <dbReference type="ARBA" id="ARBA00023136"/>
    </source>
</evidence>
<feature type="domain" description="Histidine kinase" evidence="13">
    <location>
        <begin position="341"/>
        <end position="555"/>
    </location>
</feature>
<dbReference type="InterPro" id="IPR007895">
    <property type="entry name" value="MASE1"/>
</dbReference>
<dbReference type="InterPro" id="IPR003661">
    <property type="entry name" value="HisK_dim/P_dom"/>
</dbReference>
<dbReference type="Gene3D" id="1.10.287.130">
    <property type="match status" value="1"/>
</dbReference>
<dbReference type="Pfam" id="PF02518">
    <property type="entry name" value="HATPase_c"/>
    <property type="match status" value="1"/>
</dbReference>
<dbReference type="PANTHER" id="PTHR42878">
    <property type="entry name" value="TWO-COMPONENT HISTIDINE KINASE"/>
    <property type="match status" value="1"/>
</dbReference>
<sequence>MSLAPPFSAPARHARPGMGPGPAPTAAGSWLARQPLGLTALGLGLAYAGAAVLSLHLSRQPGSVASIWYANALAVAALAHRPWRDWPALLAAVLMAIAAANGLWGDQWWLALSFTPANLVEVALAAAALRRAGLHRRGIDSAATLGGALGLAALLAPLTSATVALVTVGPVIGQGFTGLWLPWLEGSAIGALSTLPLALLLAQEGPQPLRVLAGHVGAWALLCASIGATLLAATSLPYPMVFLTLPLIAAAVVLPLAGACLLTLAVSITLAAALGTGLLPAPPLSAAWQQVFIYVAMAAALLPGQLLGTTLHELRRSREHLAQQSDALKRANDGLEQFVHFSAHDLREPLNTIAAFGSLLRDESQPLDATARHHLELMLRGTDRMRTLLDDMLTFARMQQDQPLALQRVDLDLALQSAREALAQQIQQSGAQITSTPLGQVDGHPAMLQVLLQNLLSNALKFVEPGRSPQVEFSAHRDGSALVLQVRDHGIGIAPDDAARLFKPFQRLHPRRRFDGSGLGLALCRRIAEVHGGEIGVTPAEGGGSCFTVRLPHRATGADAGR</sequence>
<feature type="transmembrane region" description="Helical" evidence="12">
    <location>
        <begin position="291"/>
        <end position="311"/>
    </location>
</feature>
<dbReference type="SUPFAM" id="SSF55874">
    <property type="entry name" value="ATPase domain of HSP90 chaperone/DNA topoisomerase II/histidine kinase"/>
    <property type="match status" value="1"/>
</dbReference>
<dbReference type="PROSITE" id="PS50109">
    <property type="entry name" value="HIS_KIN"/>
    <property type="match status" value="1"/>
</dbReference>
<feature type="transmembrane region" description="Helical" evidence="12">
    <location>
        <begin position="36"/>
        <end position="57"/>
    </location>
</feature>
<feature type="region of interest" description="Disordered" evidence="11">
    <location>
        <begin position="1"/>
        <end position="24"/>
    </location>
</feature>
<dbReference type="PANTHER" id="PTHR42878:SF15">
    <property type="entry name" value="BACTERIOPHYTOCHROME"/>
    <property type="match status" value="1"/>
</dbReference>
<keyword evidence="8" id="KW-0418">Kinase</keyword>
<accession>A0ABW7H1H5</accession>
<dbReference type="SUPFAM" id="SSF47384">
    <property type="entry name" value="Homodimeric domain of signal transducing histidine kinase"/>
    <property type="match status" value="1"/>
</dbReference>
<evidence type="ECO:0000256" key="1">
    <source>
        <dbReference type="ARBA" id="ARBA00000085"/>
    </source>
</evidence>
<dbReference type="InterPro" id="IPR003594">
    <property type="entry name" value="HATPase_dom"/>
</dbReference>
<feature type="transmembrane region" description="Helical" evidence="12">
    <location>
        <begin position="209"/>
        <end position="230"/>
    </location>
</feature>
<keyword evidence="4" id="KW-1003">Cell membrane</keyword>
<protein>
    <recommendedName>
        <fullName evidence="3">histidine kinase</fullName>
        <ecNumber evidence="3">2.7.13.3</ecNumber>
    </recommendedName>
</protein>
<evidence type="ECO:0000256" key="6">
    <source>
        <dbReference type="ARBA" id="ARBA00022679"/>
    </source>
</evidence>
<dbReference type="InterPro" id="IPR036890">
    <property type="entry name" value="HATPase_C_sf"/>
</dbReference>
<dbReference type="Pfam" id="PF00512">
    <property type="entry name" value="HisKA"/>
    <property type="match status" value="1"/>
</dbReference>
<dbReference type="Proteomes" id="UP001606303">
    <property type="component" value="Unassembled WGS sequence"/>
</dbReference>
<gene>
    <name evidence="14" type="ORF">ACG01O_15520</name>
</gene>
<dbReference type="InterPro" id="IPR036097">
    <property type="entry name" value="HisK_dim/P_sf"/>
</dbReference>
<feature type="transmembrane region" description="Helical" evidence="12">
    <location>
        <begin position="180"/>
        <end position="202"/>
    </location>
</feature>
<keyword evidence="5" id="KW-0597">Phosphoprotein</keyword>
<name>A0ABW7H1H5_9BURK</name>
<dbReference type="InterPro" id="IPR005467">
    <property type="entry name" value="His_kinase_dom"/>
</dbReference>
<dbReference type="EC" id="2.7.13.3" evidence="3"/>
<dbReference type="RefSeq" id="WP_394385927.1">
    <property type="nucleotide sequence ID" value="NZ_JBIGIB010000004.1"/>
</dbReference>
<evidence type="ECO:0000256" key="4">
    <source>
        <dbReference type="ARBA" id="ARBA00022475"/>
    </source>
</evidence>
<evidence type="ECO:0000256" key="11">
    <source>
        <dbReference type="SAM" id="MobiDB-lite"/>
    </source>
</evidence>
<dbReference type="GO" id="GO:0005524">
    <property type="term" value="F:ATP binding"/>
    <property type="evidence" value="ECO:0007669"/>
    <property type="project" value="UniProtKB-KW"/>
</dbReference>
<keyword evidence="10 12" id="KW-0472">Membrane</keyword>
<evidence type="ECO:0000313" key="15">
    <source>
        <dbReference type="Proteomes" id="UP001606303"/>
    </source>
</evidence>
<comment type="subcellular location">
    <subcellularLocation>
        <location evidence="2">Cell membrane</location>
        <topology evidence="2">Multi-pass membrane protein</topology>
    </subcellularLocation>
</comment>
<dbReference type="SMART" id="SM00388">
    <property type="entry name" value="HisKA"/>
    <property type="match status" value="1"/>
</dbReference>
<keyword evidence="9 12" id="KW-1133">Transmembrane helix</keyword>
<comment type="caution">
    <text evidence="14">The sequence shown here is derived from an EMBL/GenBank/DDBJ whole genome shotgun (WGS) entry which is preliminary data.</text>
</comment>
<evidence type="ECO:0000256" key="5">
    <source>
        <dbReference type="ARBA" id="ARBA00022553"/>
    </source>
</evidence>
<evidence type="ECO:0000256" key="8">
    <source>
        <dbReference type="ARBA" id="ARBA00022777"/>
    </source>
</evidence>
<dbReference type="InterPro" id="IPR004358">
    <property type="entry name" value="Sig_transdc_His_kin-like_C"/>
</dbReference>
<proteinExistence type="predicted"/>
<keyword evidence="14" id="KW-0547">Nucleotide-binding</keyword>
<evidence type="ECO:0000256" key="3">
    <source>
        <dbReference type="ARBA" id="ARBA00012438"/>
    </source>
</evidence>
<feature type="transmembrane region" description="Helical" evidence="12">
    <location>
        <begin position="86"/>
        <end position="104"/>
    </location>
</feature>
<dbReference type="EMBL" id="JBIGIB010000004">
    <property type="protein sequence ID" value="MFG6468035.1"/>
    <property type="molecule type" value="Genomic_DNA"/>
</dbReference>
<keyword evidence="14" id="KW-0067">ATP-binding</keyword>
<dbReference type="Gene3D" id="3.30.565.10">
    <property type="entry name" value="Histidine kinase-like ATPase, C-terminal domain"/>
    <property type="match status" value="1"/>
</dbReference>
<organism evidence="14 15">
    <name type="scientific">Pelomonas baiyunensis</name>
    <dbReference type="NCBI Taxonomy" id="3299026"/>
    <lineage>
        <taxon>Bacteria</taxon>
        <taxon>Pseudomonadati</taxon>
        <taxon>Pseudomonadota</taxon>
        <taxon>Betaproteobacteria</taxon>
        <taxon>Burkholderiales</taxon>
        <taxon>Sphaerotilaceae</taxon>
        <taxon>Roseateles</taxon>
    </lineage>
</organism>
<feature type="transmembrane region" description="Helical" evidence="12">
    <location>
        <begin position="141"/>
        <end position="168"/>
    </location>
</feature>
<evidence type="ECO:0000256" key="9">
    <source>
        <dbReference type="ARBA" id="ARBA00022989"/>
    </source>
</evidence>
<evidence type="ECO:0000256" key="2">
    <source>
        <dbReference type="ARBA" id="ARBA00004651"/>
    </source>
</evidence>
<dbReference type="InterPro" id="IPR050351">
    <property type="entry name" value="BphY/WalK/GraS-like"/>
</dbReference>
<feature type="transmembrane region" description="Helical" evidence="12">
    <location>
        <begin position="110"/>
        <end position="129"/>
    </location>
</feature>
<evidence type="ECO:0000256" key="12">
    <source>
        <dbReference type="SAM" id="Phobius"/>
    </source>
</evidence>
<dbReference type="Pfam" id="PF05231">
    <property type="entry name" value="MASE1"/>
    <property type="match status" value="1"/>
</dbReference>
<dbReference type="PRINTS" id="PR00344">
    <property type="entry name" value="BCTRLSENSOR"/>
</dbReference>
<evidence type="ECO:0000256" key="7">
    <source>
        <dbReference type="ARBA" id="ARBA00022692"/>
    </source>
</evidence>
<keyword evidence="15" id="KW-1185">Reference proteome</keyword>
<evidence type="ECO:0000313" key="14">
    <source>
        <dbReference type="EMBL" id="MFG6468035.1"/>
    </source>
</evidence>